<protein>
    <submittedName>
        <fullName evidence="9">ABC transporter permease</fullName>
    </submittedName>
</protein>
<sequence length="287" mass="31859">MVSRGSERYFDIFIYVLLLLLAFICVFPLLFVLSVSLTPYSEVLRNGGFILIPKSITFEAYKILFGMEEIPRAFLVTIFVTVMSTALNLILTIPLAFALSRKHLIGRGFFIFMIVFTMMFGGGLIPTYLVVQWTGLLNTVWAMIIPGAISTWNVLIVKTFFENLPEELFESARIDGAGEFKVLSSIALPLSIPVMVTIGLFCVVASWNTFFSAIFYITDNDLNPLQVIVRRLLVSTSELDVGNTDVTLPTTTLQMASVVMASLPVIVVYPFVQKHLTKGMLVGALKG</sequence>
<evidence type="ECO:0000256" key="5">
    <source>
        <dbReference type="ARBA" id="ARBA00022989"/>
    </source>
</evidence>
<keyword evidence="5 7" id="KW-1133">Transmembrane helix</keyword>
<dbReference type="PROSITE" id="PS50928">
    <property type="entry name" value="ABC_TM1"/>
    <property type="match status" value="1"/>
</dbReference>
<dbReference type="AlphaFoldDB" id="A0A229NUH4"/>
<dbReference type="SUPFAM" id="SSF161098">
    <property type="entry name" value="MetI-like"/>
    <property type="match status" value="1"/>
</dbReference>
<accession>A0A229NUH4</accession>
<evidence type="ECO:0000256" key="4">
    <source>
        <dbReference type="ARBA" id="ARBA00022692"/>
    </source>
</evidence>
<dbReference type="CDD" id="cd06261">
    <property type="entry name" value="TM_PBP2"/>
    <property type="match status" value="1"/>
</dbReference>
<dbReference type="GO" id="GO:0055085">
    <property type="term" value="P:transmembrane transport"/>
    <property type="evidence" value="ECO:0007669"/>
    <property type="project" value="InterPro"/>
</dbReference>
<feature type="transmembrane region" description="Helical" evidence="7">
    <location>
        <begin position="141"/>
        <end position="161"/>
    </location>
</feature>
<comment type="caution">
    <text evidence="9">The sequence shown here is derived from an EMBL/GenBank/DDBJ whole genome shotgun (WGS) entry which is preliminary data.</text>
</comment>
<evidence type="ECO:0000256" key="1">
    <source>
        <dbReference type="ARBA" id="ARBA00004651"/>
    </source>
</evidence>
<feature type="transmembrane region" description="Helical" evidence="7">
    <location>
        <begin position="12"/>
        <end position="37"/>
    </location>
</feature>
<keyword evidence="6 7" id="KW-0472">Membrane</keyword>
<gene>
    <name evidence="9" type="ORF">CGZ75_21145</name>
</gene>
<evidence type="ECO:0000256" key="7">
    <source>
        <dbReference type="RuleBase" id="RU363032"/>
    </source>
</evidence>
<name>A0A229NUH4_9BACL</name>
<evidence type="ECO:0000313" key="10">
    <source>
        <dbReference type="Proteomes" id="UP000215145"/>
    </source>
</evidence>
<dbReference type="PANTHER" id="PTHR43744">
    <property type="entry name" value="ABC TRANSPORTER PERMEASE PROTEIN MG189-RELATED-RELATED"/>
    <property type="match status" value="1"/>
</dbReference>
<dbReference type="Proteomes" id="UP000215145">
    <property type="component" value="Unassembled WGS sequence"/>
</dbReference>
<evidence type="ECO:0000259" key="8">
    <source>
        <dbReference type="PROSITE" id="PS50928"/>
    </source>
</evidence>
<evidence type="ECO:0000313" key="9">
    <source>
        <dbReference type="EMBL" id="OXM13543.1"/>
    </source>
</evidence>
<feature type="transmembrane region" description="Helical" evidence="7">
    <location>
        <begin position="182"/>
        <end position="207"/>
    </location>
</feature>
<keyword evidence="4 7" id="KW-0812">Transmembrane</keyword>
<dbReference type="InterPro" id="IPR000515">
    <property type="entry name" value="MetI-like"/>
</dbReference>
<reference evidence="9 10" key="1">
    <citation type="submission" date="2017-07" db="EMBL/GenBank/DDBJ databases">
        <title>Paenibacillus herberti R33 genome sequencing and assembly.</title>
        <authorList>
            <person name="Su W."/>
        </authorList>
    </citation>
    <scope>NUCLEOTIDE SEQUENCE [LARGE SCALE GENOMIC DNA]</scope>
    <source>
        <strain evidence="9 10">R33</strain>
    </source>
</reference>
<feature type="domain" description="ABC transmembrane type-1" evidence="8">
    <location>
        <begin position="74"/>
        <end position="272"/>
    </location>
</feature>
<comment type="subcellular location">
    <subcellularLocation>
        <location evidence="1 7">Cell membrane</location>
        <topology evidence="1 7">Multi-pass membrane protein</topology>
    </subcellularLocation>
</comment>
<dbReference type="PANTHER" id="PTHR43744:SF9">
    <property type="entry name" value="POLYGALACTURONAN_RHAMNOGALACTURONAN TRANSPORT SYSTEM PERMEASE PROTEIN YTCP"/>
    <property type="match status" value="1"/>
</dbReference>
<organism evidence="9 10">
    <name type="scientific">Paenibacillus herberti</name>
    <dbReference type="NCBI Taxonomy" id="1619309"/>
    <lineage>
        <taxon>Bacteria</taxon>
        <taxon>Bacillati</taxon>
        <taxon>Bacillota</taxon>
        <taxon>Bacilli</taxon>
        <taxon>Bacillales</taxon>
        <taxon>Paenibacillaceae</taxon>
        <taxon>Paenibacillus</taxon>
    </lineage>
</organism>
<feature type="transmembrane region" description="Helical" evidence="7">
    <location>
        <begin position="73"/>
        <end position="97"/>
    </location>
</feature>
<feature type="transmembrane region" description="Helical" evidence="7">
    <location>
        <begin position="253"/>
        <end position="272"/>
    </location>
</feature>
<dbReference type="Pfam" id="PF00528">
    <property type="entry name" value="BPD_transp_1"/>
    <property type="match status" value="1"/>
</dbReference>
<dbReference type="GO" id="GO:0005886">
    <property type="term" value="C:plasma membrane"/>
    <property type="evidence" value="ECO:0007669"/>
    <property type="project" value="UniProtKB-SubCell"/>
</dbReference>
<evidence type="ECO:0000256" key="2">
    <source>
        <dbReference type="ARBA" id="ARBA00022448"/>
    </source>
</evidence>
<proteinExistence type="inferred from homology"/>
<evidence type="ECO:0000256" key="6">
    <source>
        <dbReference type="ARBA" id="ARBA00023136"/>
    </source>
</evidence>
<dbReference type="EMBL" id="NMUQ01000003">
    <property type="protein sequence ID" value="OXM13543.1"/>
    <property type="molecule type" value="Genomic_DNA"/>
</dbReference>
<dbReference type="RefSeq" id="WP_089526247.1">
    <property type="nucleotide sequence ID" value="NZ_NMUQ01000003.1"/>
</dbReference>
<dbReference type="OrthoDB" id="9810086at2"/>
<keyword evidence="2 7" id="KW-0813">Transport</keyword>
<keyword evidence="3" id="KW-1003">Cell membrane</keyword>
<keyword evidence="10" id="KW-1185">Reference proteome</keyword>
<dbReference type="InterPro" id="IPR035906">
    <property type="entry name" value="MetI-like_sf"/>
</dbReference>
<dbReference type="Gene3D" id="1.10.3720.10">
    <property type="entry name" value="MetI-like"/>
    <property type="match status" value="1"/>
</dbReference>
<evidence type="ECO:0000256" key="3">
    <source>
        <dbReference type="ARBA" id="ARBA00022475"/>
    </source>
</evidence>
<feature type="transmembrane region" description="Helical" evidence="7">
    <location>
        <begin position="109"/>
        <end position="129"/>
    </location>
</feature>
<comment type="similarity">
    <text evidence="7">Belongs to the binding-protein-dependent transport system permease family.</text>
</comment>